<dbReference type="InterPro" id="IPR053913">
    <property type="entry name" value="NADAR-DarT1"/>
</dbReference>
<geneLocation type="plasmid" evidence="1">
    <name>pIL105</name>
</geneLocation>
<keyword evidence="1" id="KW-0614">Plasmid</keyword>
<dbReference type="AlphaFoldDB" id="Q5DVS9"/>
<accession>Q5DVS9</accession>
<organism evidence="1">
    <name type="scientific">Lactococcus lactis</name>
    <dbReference type="NCBI Taxonomy" id="1358"/>
    <lineage>
        <taxon>Bacteria</taxon>
        <taxon>Bacillati</taxon>
        <taxon>Bacillota</taxon>
        <taxon>Bacilli</taxon>
        <taxon>Lactobacillales</taxon>
        <taxon>Streptococcaceae</taxon>
        <taxon>Lactococcus</taxon>
    </lineage>
</organism>
<dbReference type="EMBL" id="AF116286">
    <property type="protein sequence ID" value="AAX19450.1"/>
    <property type="molecule type" value="Genomic_DNA"/>
</dbReference>
<name>Q5DVS9_9LACT</name>
<evidence type="ECO:0000313" key="1">
    <source>
        <dbReference type="EMBL" id="AAX19450.1"/>
    </source>
</evidence>
<reference evidence="1" key="1">
    <citation type="submission" date="2005-03" db="EMBL/GenBank/DDBJ databases">
        <authorList>
            <person name="Chopin M.C."/>
        </authorList>
    </citation>
    <scope>NUCLEOTIDE SEQUENCE</scope>
    <source>
        <strain evidence="1">IL964</strain>
        <plasmid evidence="1">pIL105</plasmid>
    </source>
</reference>
<dbReference type="RefSeq" id="WP_010868914.1">
    <property type="nucleotide sequence ID" value="NC_000906.2"/>
</dbReference>
<dbReference type="Pfam" id="PF22397">
    <property type="entry name" value="NADAR-DarT1"/>
    <property type="match status" value="1"/>
</dbReference>
<sequence length="247" mass="28465">MATRPVFLPMDFKESKLIKKIDVDFEWYPGFSISQKQKSIKSLHQKIKTRELGKKVLEISTKSPTDLGVELSAFNLKIQTKQEIYFTVESAFQSSKVFENGGPYDDLLLKGSREAKKDIRLKSSGKVIGFKYLNREFPSEPKTFFYNWLYVNALDKNKKLSKELLSYDSFTDIEFNPEKSINCQAEAAALYVSLSHKKLLTTALSSIKNFKEIVYSDRLYKSNKIEKKPDNPAKPDKIKQLDIFDSI</sequence>
<protein>
    <submittedName>
        <fullName evidence="1">Uncharacterized protein</fullName>
    </submittedName>
</protein>
<proteinExistence type="predicted"/>